<keyword evidence="3 7" id="KW-0489">Methyltransferase</keyword>
<keyword evidence="4 7" id="KW-0808">Transferase</keyword>
<evidence type="ECO:0000256" key="4">
    <source>
        <dbReference type="ARBA" id="ARBA00022679"/>
    </source>
</evidence>
<evidence type="ECO:0000256" key="1">
    <source>
        <dbReference type="ARBA" id="ARBA00004123"/>
    </source>
</evidence>
<comment type="subcellular location">
    <subcellularLocation>
        <location evidence="1">Nucleus</location>
    </subcellularLocation>
</comment>
<sequence>MSLPTPDTAHLRRPEYASVYEPAEDTFLLLDALESDRVELQALRPTVCVEIGSGSGCVSAFLGQVLDPHPALIISTDINPAANAATQETAARCTTPIALLEQCCTRFVQALDTRLAGKVDVLVFNPPYVVTPTEEIDSTPEASAWAGGRDGREVLDQLLPQIPALLSPAGRFYLVVIEQNNPDEVAQILAEHGLLGTRVLSRMAGREHLSILRFTRKHAE</sequence>
<dbReference type="GO" id="GO:0032259">
    <property type="term" value="P:methylation"/>
    <property type="evidence" value="ECO:0007669"/>
    <property type="project" value="UniProtKB-KW"/>
</dbReference>
<dbReference type="SUPFAM" id="SSF53335">
    <property type="entry name" value="S-adenosyl-L-methionine-dependent methyltransferases"/>
    <property type="match status" value="1"/>
</dbReference>
<reference evidence="7" key="1">
    <citation type="submission" date="2022-07" db="EMBL/GenBank/DDBJ databases">
        <title>Phylogenomic reconstructions and comparative analyses of Kickxellomycotina fungi.</title>
        <authorList>
            <person name="Reynolds N.K."/>
            <person name="Stajich J.E."/>
            <person name="Barry K."/>
            <person name="Grigoriev I.V."/>
            <person name="Crous P."/>
            <person name="Smith M.E."/>
        </authorList>
    </citation>
    <scope>NUCLEOTIDE SEQUENCE</scope>
    <source>
        <strain evidence="7">BCRC 34381</strain>
    </source>
</reference>
<dbReference type="InterPro" id="IPR002052">
    <property type="entry name" value="DNA_methylase_N6_adenine_CS"/>
</dbReference>
<dbReference type="EC" id="2.1.1.297" evidence="7"/>
<evidence type="ECO:0000256" key="6">
    <source>
        <dbReference type="ARBA" id="ARBA00023242"/>
    </source>
</evidence>
<keyword evidence="5" id="KW-0949">S-adenosyl-L-methionine</keyword>
<organism evidence="7 8">
    <name type="scientific">Coemansia biformis</name>
    <dbReference type="NCBI Taxonomy" id="1286918"/>
    <lineage>
        <taxon>Eukaryota</taxon>
        <taxon>Fungi</taxon>
        <taxon>Fungi incertae sedis</taxon>
        <taxon>Zoopagomycota</taxon>
        <taxon>Kickxellomycotina</taxon>
        <taxon>Kickxellomycetes</taxon>
        <taxon>Kickxellales</taxon>
        <taxon>Kickxellaceae</taxon>
        <taxon>Coemansia</taxon>
    </lineage>
</organism>
<dbReference type="InterPro" id="IPR052190">
    <property type="entry name" value="Euk-Arch_PrmC-MTase"/>
</dbReference>
<evidence type="ECO:0000313" key="7">
    <source>
        <dbReference type="EMBL" id="KAJ1729675.1"/>
    </source>
</evidence>
<dbReference type="EMBL" id="JANBOI010000571">
    <property type="protein sequence ID" value="KAJ1729675.1"/>
    <property type="molecule type" value="Genomic_DNA"/>
</dbReference>
<proteinExistence type="inferred from homology"/>
<comment type="similarity">
    <text evidence="2">Belongs to the eukaryotic/archaeal PrmC-related family.</text>
</comment>
<keyword evidence="6" id="KW-0539">Nucleus</keyword>
<dbReference type="NCBIfam" id="TIGR00537">
    <property type="entry name" value="hemK_rel_arch"/>
    <property type="match status" value="1"/>
</dbReference>
<dbReference type="PROSITE" id="PS00092">
    <property type="entry name" value="N6_MTASE"/>
    <property type="match status" value="1"/>
</dbReference>
<evidence type="ECO:0000313" key="8">
    <source>
        <dbReference type="Proteomes" id="UP001143981"/>
    </source>
</evidence>
<dbReference type="InterPro" id="IPR004557">
    <property type="entry name" value="PrmC-related"/>
</dbReference>
<dbReference type="GO" id="GO:0102559">
    <property type="term" value="F:peptide chain release factor N(5)-glutamine methyltransferase activity"/>
    <property type="evidence" value="ECO:0007669"/>
    <property type="project" value="UniProtKB-EC"/>
</dbReference>
<dbReference type="OrthoDB" id="406152at2759"/>
<gene>
    <name evidence="7" type="primary">N6AMT1</name>
    <name evidence="7" type="ORF">LPJ61_003407</name>
</gene>
<dbReference type="PANTHER" id="PTHR45875:SF1">
    <property type="entry name" value="METHYLTRANSFERASE N6AMT1"/>
    <property type="match status" value="1"/>
</dbReference>
<dbReference type="GO" id="GO:0005634">
    <property type="term" value="C:nucleus"/>
    <property type="evidence" value="ECO:0007669"/>
    <property type="project" value="UniProtKB-SubCell"/>
</dbReference>
<dbReference type="PANTHER" id="PTHR45875">
    <property type="entry name" value="METHYLTRANSFERASE N6AMT1"/>
    <property type="match status" value="1"/>
</dbReference>
<keyword evidence="8" id="KW-1185">Reference proteome</keyword>
<dbReference type="Proteomes" id="UP001143981">
    <property type="component" value="Unassembled WGS sequence"/>
</dbReference>
<dbReference type="Gene3D" id="3.40.50.150">
    <property type="entry name" value="Vaccinia Virus protein VP39"/>
    <property type="match status" value="1"/>
</dbReference>
<dbReference type="AlphaFoldDB" id="A0A9W7Y6M3"/>
<name>A0A9W7Y6M3_9FUNG</name>
<dbReference type="GO" id="GO:0003676">
    <property type="term" value="F:nucleic acid binding"/>
    <property type="evidence" value="ECO:0007669"/>
    <property type="project" value="InterPro"/>
</dbReference>
<dbReference type="FunFam" id="3.40.50.150:FF:000077">
    <property type="entry name" value="HemK methyltransferase family member 2"/>
    <property type="match status" value="1"/>
</dbReference>
<accession>A0A9W7Y6M3</accession>
<evidence type="ECO:0000256" key="5">
    <source>
        <dbReference type="ARBA" id="ARBA00022691"/>
    </source>
</evidence>
<dbReference type="CDD" id="cd02440">
    <property type="entry name" value="AdoMet_MTases"/>
    <property type="match status" value="1"/>
</dbReference>
<evidence type="ECO:0000256" key="2">
    <source>
        <dbReference type="ARBA" id="ARBA00006149"/>
    </source>
</evidence>
<dbReference type="GO" id="GO:0035657">
    <property type="term" value="C:eRF1 methyltransferase complex"/>
    <property type="evidence" value="ECO:0007669"/>
    <property type="project" value="TreeGrafter"/>
</dbReference>
<comment type="caution">
    <text evidence="7">The sequence shown here is derived from an EMBL/GenBank/DDBJ whole genome shotgun (WGS) entry which is preliminary data.</text>
</comment>
<evidence type="ECO:0000256" key="3">
    <source>
        <dbReference type="ARBA" id="ARBA00022603"/>
    </source>
</evidence>
<protein>
    <submittedName>
        <fullName evidence="7">HemK methyltransferase member 2</fullName>
        <ecNumber evidence="7">2.1.1.297</ecNumber>
    </submittedName>
</protein>
<dbReference type="InterPro" id="IPR029063">
    <property type="entry name" value="SAM-dependent_MTases_sf"/>
</dbReference>